<dbReference type="PANTHER" id="PTHR19328">
    <property type="entry name" value="HEDGEHOG-INTERACTING PROTEIN"/>
    <property type="match status" value="1"/>
</dbReference>
<dbReference type="InterPro" id="IPR012938">
    <property type="entry name" value="Glc/Sorbosone_DH"/>
</dbReference>
<evidence type="ECO:0000313" key="6">
    <source>
        <dbReference type="EMBL" id="VFJ13824.1"/>
    </source>
</evidence>
<dbReference type="Pfam" id="PF07995">
    <property type="entry name" value="GSDH"/>
    <property type="match status" value="1"/>
</dbReference>
<reference evidence="6 7" key="1">
    <citation type="submission" date="2019-02" db="EMBL/GenBank/DDBJ databases">
        <authorList>
            <person name="Lehtovirta-Morley E L."/>
        </authorList>
    </citation>
    <scope>NUCLEOTIDE SEQUENCE [LARGE SCALE GENOMIC DNA]</scope>
    <source>
        <strain evidence="6">NFRAN1</strain>
    </source>
</reference>
<dbReference type="Gene3D" id="2.120.10.30">
    <property type="entry name" value="TolB, C-terminal domain"/>
    <property type="match status" value="1"/>
</dbReference>
<dbReference type="GO" id="GO:0005507">
    <property type="term" value="F:copper ion binding"/>
    <property type="evidence" value="ECO:0007669"/>
    <property type="project" value="InterPro"/>
</dbReference>
<organism evidence="6 7">
    <name type="scientific">Candidatus Nitrosocosmicus franklandianus</name>
    <dbReference type="NCBI Taxonomy" id="1798806"/>
    <lineage>
        <taxon>Archaea</taxon>
        <taxon>Nitrososphaerota</taxon>
        <taxon>Nitrososphaeria</taxon>
        <taxon>Nitrososphaerales</taxon>
        <taxon>Nitrososphaeraceae</taxon>
        <taxon>Candidatus Nitrosocosmicus</taxon>
    </lineage>
</organism>
<dbReference type="Proteomes" id="UP000294299">
    <property type="component" value="Chromosome NFRAN"/>
</dbReference>
<dbReference type="KEGG" id="nfn:NFRAN_1502"/>
<feature type="region of interest" description="Disordered" evidence="3">
    <location>
        <begin position="442"/>
        <end position="472"/>
    </location>
</feature>
<evidence type="ECO:0000256" key="1">
    <source>
        <dbReference type="ARBA" id="ARBA00022723"/>
    </source>
</evidence>
<keyword evidence="1" id="KW-0479">Metal-binding</keyword>
<name>A0A484IFS5_9ARCH</name>
<proteinExistence type="predicted"/>
<dbReference type="EMBL" id="LR216287">
    <property type="protein sequence ID" value="VFJ13824.1"/>
    <property type="molecule type" value="Genomic_DNA"/>
</dbReference>
<evidence type="ECO:0000256" key="2">
    <source>
        <dbReference type="ARBA" id="ARBA00023008"/>
    </source>
</evidence>
<protein>
    <submittedName>
        <fullName evidence="6">Putative blue copper domain protein</fullName>
    </submittedName>
</protein>
<keyword evidence="2" id="KW-0186">Copper</keyword>
<dbReference type="Pfam" id="PF00127">
    <property type="entry name" value="Copper-bind"/>
    <property type="match status" value="1"/>
</dbReference>
<dbReference type="GO" id="GO:0009055">
    <property type="term" value="F:electron transfer activity"/>
    <property type="evidence" value="ECO:0007669"/>
    <property type="project" value="InterPro"/>
</dbReference>
<dbReference type="SUPFAM" id="SSF49503">
    <property type="entry name" value="Cupredoxins"/>
    <property type="match status" value="1"/>
</dbReference>
<dbReference type="InterPro" id="IPR011041">
    <property type="entry name" value="Quinoprot_gluc/sorb_DH_b-prop"/>
</dbReference>
<dbReference type="SUPFAM" id="SSF50952">
    <property type="entry name" value="Soluble quinoprotein glucose dehydrogenase"/>
    <property type="match status" value="1"/>
</dbReference>
<dbReference type="Gene3D" id="2.60.40.420">
    <property type="entry name" value="Cupredoxins - blue copper proteins"/>
    <property type="match status" value="1"/>
</dbReference>
<dbReference type="InterPro" id="IPR000923">
    <property type="entry name" value="BlueCu_1"/>
</dbReference>
<evidence type="ECO:0000259" key="4">
    <source>
        <dbReference type="Pfam" id="PF00127"/>
    </source>
</evidence>
<accession>A0A484IFS5</accession>
<feature type="compositionally biased region" description="Low complexity" evidence="3">
    <location>
        <begin position="442"/>
        <end position="454"/>
    </location>
</feature>
<dbReference type="InterPro" id="IPR008972">
    <property type="entry name" value="Cupredoxin"/>
</dbReference>
<dbReference type="PANTHER" id="PTHR19328:SF13">
    <property type="entry name" value="HIPL1 PROTEIN"/>
    <property type="match status" value="1"/>
</dbReference>
<evidence type="ECO:0000256" key="3">
    <source>
        <dbReference type="SAM" id="MobiDB-lite"/>
    </source>
</evidence>
<keyword evidence="7" id="KW-1185">Reference proteome</keyword>
<feature type="compositionally biased region" description="Gly residues" evidence="3">
    <location>
        <begin position="455"/>
        <end position="468"/>
    </location>
</feature>
<feature type="domain" description="Blue (type 1) copper" evidence="4">
    <location>
        <begin position="487"/>
        <end position="566"/>
    </location>
</feature>
<sequence length="566" mass="60639">MLKKPNTVQTILSAVCIFLLFHSNYTIGNNLSFGAYIKAPLAPDGPTVKDNNLVVEKIVDGLNIPTSMAFLGPNDLLVTEKETGRVIHIVDGQIQEAPALDVSVATAIERGLLGIAVSKQTDGRTFVFLSYTESGNDEDGSDYGSNVEPEGNRLYRYEYVNGQLINPILLLDLTAIPPNDRGEHNGGKIRIGPDNNIYFIVGEVGGHRTQAQNIEDGPAPNGLGGVLRITQDGQIVPGEPIFGDELPLNLYYAMGIRNSFGMDFDPVTGNLWDTENGPATGDEINMVYPGFNSGWALIQGLSQSDLLGSGATSNDLVYFGNASYAEPKLSWVTPIGITALKFLNSDKLGKQYENNMFVGDINNGLLYRFILNEARDDLTFDSGELTGNISLLADREVNDPKENQPFVFGQGFGGITDIEVSPDGYLYVLSYTGSLFRIVPASSSSSSSFSTAIAGGSGGAEGGGGGGEDNTNGNSIPAVISGLYGDNSYSPNPITIERGQTITWYNGDTISHTVTSGQGNDADGGQLFDSEAIIPNQYFSITFEDSGVYPYYCFYHPSMVGEVIVE</sequence>
<evidence type="ECO:0000259" key="5">
    <source>
        <dbReference type="Pfam" id="PF07995"/>
    </source>
</evidence>
<dbReference type="InterPro" id="IPR011042">
    <property type="entry name" value="6-blade_b-propeller_TolB-like"/>
</dbReference>
<feature type="domain" description="Glucose/Sorbosone dehydrogenase" evidence="5">
    <location>
        <begin position="62"/>
        <end position="431"/>
    </location>
</feature>
<evidence type="ECO:0000313" key="7">
    <source>
        <dbReference type="Proteomes" id="UP000294299"/>
    </source>
</evidence>
<dbReference type="AlphaFoldDB" id="A0A484IFS5"/>
<gene>
    <name evidence="6" type="ORF">NFRAN_1502</name>
</gene>